<feature type="binding site" evidence="4">
    <location>
        <position position="33"/>
    </location>
    <ligand>
        <name>1D-myo-inositol 2-(L-cysteinylamino)-2-deoxy-alpha-D-glucopyranoside</name>
        <dbReference type="ChEBI" id="CHEBI:58887"/>
    </ligand>
</feature>
<evidence type="ECO:0000256" key="1">
    <source>
        <dbReference type="ARBA" id="ARBA00022679"/>
    </source>
</evidence>
<dbReference type="RefSeq" id="WP_253578989.1">
    <property type="nucleotide sequence ID" value="NZ_JAMFTQ010000015.1"/>
</dbReference>
<dbReference type="GO" id="GO:0035447">
    <property type="term" value="F:mycothiol synthase activity"/>
    <property type="evidence" value="ECO:0007669"/>
    <property type="project" value="UniProtKB-EC"/>
</dbReference>
<dbReference type="PANTHER" id="PTHR43877:SF1">
    <property type="entry name" value="ACETYLTRANSFERASE"/>
    <property type="match status" value="1"/>
</dbReference>
<keyword evidence="2 4" id="KW-0677">Repeat</keyword>
<keyword evidence="3 4" id="KW-0012">Acyltransferase</keyword>
<dbReference type="InterPro" id="IPR050832">
    <property type="entry name" value="Bact_Acetyltransf"/>
</dbReference>
<keyword evidence="7" id="KW-1185">Reference proteome</keyword>
<feature type="binding site" evidence="4">
    <location>
        <begin position="71"/>
        <end position="73"/>
    </location>
    <ligand>
        <name>acetyl-CoA</name>
        <dbReference type="ChEBI" id="CHEBI:57288"/>
        <label>1</label>
    </ligand>
</feature>
<dbReference type="HAMAP" id="MF_01698">
    <property type="entry name" value="MshD"/>
    <property type="match status" value="1"/>
</dbReference>
<dbReference type="EMBL" id="JAMFTQ010000015">
    <property type="protein sequence ID" value="MCP1388411.1"/>
    <property type="molecule type" value="Genomic_DNA"/>
</dbReference>
<evidence type="ECO:0000313" key="7">
    <source>
        <dbReference type="Proteomes" id="UP001204000"/>
    </source>
</evidence>
<dbReference type="CDD" id="cd04301">
    <property type="entry name" value="NAT_SF"/>
    <property type="match status" value="1"/>
</dbReference>
<dbReference type="Gene3D" id="3.40.630.30">
    <property type="match status" value="1"/>
</dbReference>
<evidence type="ECO:0000313" key="6">
    <source>
        <dbReference type="EMBL" id="MCP1388411.1"/>
    </source>
</evidence>
<comment type="subunit">
    <text evidence="4">Monomer.</text>
</comment>
<comment type="caution">
    <text evidence="4">Lacks conserved residue(s) required for the propagation of feature annotation.</text>
</comment>
<protein>
    <recommendedName>
        <fullName evidence="4">Mycothiol acetyltransferase</fullName>
        <shortName evidence="4">MSH acetyltransferase</shortName>
        <ecNumber evidence="4">2.3.1.189</ecNumber>
    </recommendedName>
    <alternativeName>
        <fullName evidence="4">Mycothiol synthase</fullName>
    </alternativeName>
</protein>
<feature type="binding site" evidence="4">
    <location>
        <position position="220"/>
    </location>
    <ligand>
        <name>1D-myo-inositol 2-(L-cysteinylamino)-2-deoxy-alpha-D-glucopyranoside</name>
        <dbReference type="ChEBI" id="CHEBI:58887"/>
    </ligand>
</feature>
<reference evidence="6" key="1">
    <citation type="submission" date="2022-05" db="EMBL/GenBank/DDBJ databases">
        <title>Corynebacterium sp. TA-R-1 sp. nov., isolated from human feces.</title>
        <authorList>
            <person name="Shamsuzzaman M."/>
            <person name="Dahal R.H."/>
        </authorList>
    </citation>
    <scope>NUCLEOTIDE SEQUENCE</scope>
    <source>
        <strain evidence="6">TA-R-1</strain>
    </source>
</reference>
<evidence type="ECO:0000259" key="5">
    <source>
        <dbReference type="PROSITE" id="PS51186"/>
    </source>
</evidence>
<comment type="function">
    <text evidence="4">Catalyzes the transfer of acetyl from acetyl-CoA to desacetylmycothiol (Cys-GlcN-Ins) to form mycothiol.</text>
</comment>
<dbReference type="PIRSF" id="PIRSF021524">
    <property type="entry name" value="MSH_acetyltransferase"/>
    <property type="match status" value="1"/>
</dbReference>
<comment type="caution">
    <text evidence="6">The sequence shown here is derived from an EMBL/GenBank/DDBJ whole genome shotgun (WGS) entry which is preliminary data.</text>
</comment>
<name>A0ABT1G305_9CORY</name>
<feature type="binding site" evidence="4">
    <location>
        <begin position="79"/>
        <end position="84"/>
    </location>
    <ligand>
        <name>acetyl-CoA</name>
        <dbReference type="ChEBI" id="CHEBI:57288"/>
        <label>1</label>
    </ligand>
</feature>
<organism evidence="6 7">
    <name type="scientific">Corynebacterium stercoris</name>
    <dbReference type="NCBI Taxonomy" id="2943490"/>
    <lineage>
        <taxon>Bacteria</taxon>
        <taxon>Bacillati</taxon>
        <taxon>Actinomycetota</taxon>
        <taxon>Actinomycetes</taxon>
        <taxon>Mycobacteriales</taxon>
        <taxon>Corynebacteriaceae</taxon>
        <taxon>Corynebacterium</taxon>
    </lineage>
</organism>
<evidence type="ECO:0000256" key="2">
    <source>
        <dbReference type="ARBA" id="ARBA00022737"/>
    </source>
</evidence>
<dbReference type="InterPro" id="IPR016181">
    <property type="entry name" value="Acyl_CoA_acyltransferase"/>
</dbReference>
<evidence type="ECO:0000256" key="4">
    <source>
        <dbReference type="HAMAP-Rule" id="MF_01698"/>
    </source>
</evidence>
<dbReference type="PANTHER" id="PTHR43877">
    <property type="entry name" value="AMINOALKYLPHOSPHONATE N-ACETYLTRANSFERASE-RELATED-RELATED"/>
    <property type="match status" value="1"/>
</dbReference>
<gene>
    <name evidence="4 6" type="primary">mshD</name>
    <name evidence="6" type="ORF">M5J20_09490</name>
</gene>
<dbReference type="InterPro" id="IPR000182">
    <property type="entry name" value="GNAT_dom"/>
</dbReference>
<dbReference type="Proteomes" id="UP001204000">
    <property type="component" value="Unassembled WGS sequence"/>
</dbReference>
<dbReference type="PROSITE" id="PS51186">
    <property type="entry name" value="GNAT"/>
    <property type="match status" value="2"/>
</dbReference>
<evidence type="ECO:0000256" key="3">
    <source>
        <dbReference type="ARBA" id="ARBA00023315"/>
    </source>
</evidence>
<feature type="binding site" evidence="4">
    <location>
        <begin position="271"/>
        <end position="276"/>
    </location>
    <ligand>
        <name>acetyl-CoA</name>
        <dbReference type="ChEBI" id="CHEBI:57288"/>
        <label>2</label>
    </ligand>
</feature>
<comment type="similarity">
    <text evidence="4">Belongs to the acetyltransferase family. MshD subfamily.</text>
</comment>
<feature type="binding site" evidence="4">
    <location>
        <position position="228"/>
    </location>
    <ligand>
        <name>1D-myo-inositol 2-(L-cysteinylamino)-2-deoxy-alpha-D-glucopyranoside</name>
        <dbReference type="ChEBI" id="CHEBI:58887"/>
    </ligand>
</feature>
<dbReference type="Pfam" id="PF00583">
    <property type="entry name" value="Acetyltransf_1"/>
    <property type="match status" value="1"/>
</dbReference>
<feature type="binding site" evidence="4">
    <location>
        <position position="177"/>
    </location>
    <ligand>
        <name>1D-myo-inositol 2-(L-cysteinylamino)-2-deoxy-alpha-D-glucopyranoside</name>
        <dbReference type="ChEBI" id="CHEBI:58887"/>
    </ligand>
</feature>
<feature type="domain" description="N-acetyltransferase" evidence="5">
    <location>
        <begin position="1"/>
        <end position="130"/>
    </location>
</feature>
<proteinExistence type="inferred from homology"/>
<dbReference type="EC" id="2.3.1.189" evidence="4"/>
<feature type="binding site" evidence="4">
    <location>
        <position position="266"/>
    </location>
    <ligand>
        <name>1D-myo-inositol 2-(L-cysteinylamino)-2-deoxy-alpha-D-glucopyranoside</name>
        <dbReference type="ChEBI" id="CHEBI:58887"/>
    </ligand>
</feature>
<dbReference type="SUPFAM" id="SSF55729">
    <property type="entry name" value="Acyl-CoA N-acyltransferases (Nat)"/>
    <property type="match status" value="2"/>
</dbReference>
<keyword evidence="1 4" id="KW-0808">Transferase</keyword>
<feature type="domain" description="N-acetyltransferase" evidence="5">
    <location>
        <begin position="158"/>
        <end position="297"/>
    </location>
</feature>
<comment type="catalytic activity">
    <reaction evidence="4">
        <text>1D-myo-inositol 2-(L-cysteinylamino)-2-deoxy-alpha-D-glucopyranoside + acetyl-CoA = mycothiol + CoA + H(+)</text>
        <dbReference type="Rhea" id="RHEA:26172"/>
        <dbReference type="ChEBI" id="CHEBI:15378"/>
        <dbReference type="ChEBI" id="CHEBI:16768"/>
        <dbReference type="ChEBI" id="CHEBI:57287"/>
        <dbReference type="ChEBI" id="CHEBI:57288"/>
        <dbReference type="ChEBI" id="CHEBI:58887"/>
        <dbReference type="EC" id="2.3.1.189"/>
    </reaction>
</comment>
<feature type="binding site" evidence="4">
    <location>
        <begin position="232"/>
        <end position="234"/>
    </location>
    <ligand>
        <name>acetyl-CoA</name>
        <dbReference type="ChEBI" id="CHEBI:57288"/>
        <label>2</label>
    </ligand>
</feature>
<dbReference type="NCBIfam" id="TIGR03448">
    <property type="entry name" value="mycothiol_MshD"/>
    <property type="match status" value="1"/>
</dbReference>
<sequence length="297" mass="32147">MTAEIARTSAPVAGAQALLDEVEAHDGIAAFSEQFLAALDDPAREHTHLVAHEGEHLIGVASCAPDGGVELAVHPDFRRQGVASGLIARIDDPSSKAFWAHGDLEAAQGLAAARGMEKTRELLVMAIDADALEAGPVELPEGFAALNYTEACERFGRDEVEQAWLDVNNDAFSWHPEQGGWDLDRLHRGMAAEWFDPEGVWLLYDERRQAPVLAGFHWTKRHPGGTGEVYVVGLSSSYRGEGMGGPLMGVGLKHLVEGGSSQVILYVEADNEPAVKRYNEIGFTIAESHVVYRNQVS</sequence>
<dbReference type="Pfam" id="PF13508">
    <property type="entry name" value="Acetyltransf_7"/>
    <property type="match status" value="1"/>
</dbReference>
<dbReference type="InterPro" id="IPR017813">
    <property type="entry name" value="Mycothiol_AcTrfase"/>
</dbReference>
<accession>A0ABT1G305</accession>